<comment type="similarity">
    <text evidence="1">Belongs to the 4-hydroxybenzoyl-CoA thioesterase family.</text>
</comment>
<name>A0A0P9EC80_9BACL</name>
<dbReference type="NCBIfam" id="TIGR00051">
    <property type="entry name" value="YbgC/FadM family acyl-CoA thioesterase"/>
    <property type="match status" value="1"/>
</dbReference>
<reference evidence="3 4" key="1">
    <citation type="submission" date="2015-09" db="EMBL/GenBank/DDBJ databases">
        <title>Draft genome sequence of Alicyclobacillus ferrooxydans DSM 22381.</title>
        <authorList>
            <person name="Hemp J."/>
        </authorList>
    </citation>
    <scope>NUCLEOTIDE SEQUENCE [LARGE SCALE GENOMIC DNA]</scope>
    <source>
        <strain evidence="3 4">TC-34</strain>
    </source>
</reference>
<dbReference type="STRING" id="471514.AN477_22145"/>
<accession>A0A0P9EC80</accession>
<dbReference type="Proteomes" id="UP000050482">
    <property type="component" value="Unassembled WGS sequence"/>
</dbReference>
<dbReference type="PANTHER" id="PTHR31793:SF24">
    <property type="entry name" value="LONG-CHAIN ACYL-COA THIOESTERASE FADM"/>
    <property type="match status" value="1"/>
</dbReference>
<dbReference type="GO" id="GO:0047617">
    <property type="term" value="F:fatty acyl-CoA hydrolase activity"/>
    <property type="evidence" value="ECO:0007669"/>
    <property type="project" value="TreeGrafter"/>
</dbReference>
<dbReference type="Pfam" id="PF13279">
    <property type="entry name" value="4HBT_2"/>
    <property type="match status" value="1"/>
</dbReference>
<sequence>MTTKTQIEILVRSTEIDVNGHVNNAKYLEYLEWGREDWYEQLGLDYQTLKDMDIVTVVAHISADYKAEAIQNDRLRIITWLDSVRNTSMTMKQTINNQHDVVVLEATVVIVTVSASSHEKIRVPDQIRSLV</sequence>
<comment type="caution">
    <text evidence="3">The sequence shown here is derived from an EMBL/GenBank/DDBJ whole genome shotgun (WGS) entry which is preliminary data.</text>
</comment>
<keyword evidence="2" id="KW-0378">Hydrolase</keyword>
<dbReference type="RefSeq" id="WP_054971438.1">
    <property type="nucleotide sequence ID" value="NZ_LJCO01000103.1"/>
</dbReference>
<gene>
    <name evidence="3" type="ORF">AN477_22145</name>
</gene>
<organism evidence="3 4">
    <name type="scientific">Alicyclobacillus ferrooxydans</name>
    <dbReference type="NCBI Taxonomy" id="471514"/>
    <lineage>
        <taxon>Bacteria</taxon>
        <taxon>Bacillati</taxon>
        <taxon>Bacillota</taxon>
        <taxon>Bacilli</taxon>
        <taxon>Bacillales</taxon>
        <taxon>Alicyclobacillaceae</taxon>
        <taxon>Alicyclobacillus</taxon>
    </lineage>
</organism>
<dbReference type="InterPro" id="IPR050563">
    <property type="entry name" value="4-hydroxybenzoyl-CoA_TE"/>
</dbReference>
<dbReference type="PATRIC" id="fig|471514.4.peg.1238"/>
<protein>
    <submittedName>
        <fullName evidence="3">Thioesterase</fullName>
    </submittedName>
</protein>
<dbReference type="InterPro" id="IPR006684">
    <property type="entry name" value="YbgC/YbaW"/>
</dbReference>
<dbReference type="Gene3D" id="3.10.129.10">
    <property type="entry name" value="Hotdog Thioesterase"/>
    <property type="match status" value="1"/>
</dbReference>
<evidence type="ECO:0000313" key="3">
    <source>
        <dbReference type="EMBL" id="KPV39867.1"/>
    </source>
</evidence>
<dbReference type="CDD" id="cd00586">
    <property type="entry name" value="4HBT"/>
    <property type="match status" value="1"/>
</dbReference>
<dbReference type="InterPro" id="IPR029069">
    <property type="entry name" value="HotDog_dom_sf"/>
</dbReference>
<evidence type="ECO:0000313" key="4">
    <source>
        <dbReference type="Proteomes" id="UP000050482"/>
    </source>
</evidence>
<dbReference type="AlphaFoldDB" id="A0A0P9EC80"/>
<evidence type="ECO:0000256" key="2">
    <source>
        <dbReference type="ARBA" id="ARBA00022801"/>
    </source>
</evidence>
<dbReference type="PIRSF" id="PIRSF003230">
    <property type="entry name" value="YbgC"/>
    <property type="match status" value="1"/>
</dbReference>
<keyword evidence="4" id="KW-1185">Reference proteome</keyword>
<evidence type="ECO:0000256" key="1">
    <source>
        <dbReference type="ARBA" id="ARBA00005953"/>
    </source>
</evidence>
<dbReference type="PANTHER" id="PTHR31793">
    <property type="entry name" value="4-HYDROXYBENZOYL-COA THIOESTERASE FAMILY MEMBER"/>
    <property type="match status" value="1"/>
</dbReference>
<dbReference type="EMBL" id="LJCO01000103">
    <property type="protein sequence ID" value="KPV39867.1"/>
    <property type="molecule type" value="Genomic_DNA"/>
</dbReference>
<dbReference type="SUPFAM" id="SSF54637">
    <property type="entry name" value="Thioesterase/thiol ester dehydrase-isomerase"/>
    <property type="match status" value="1"/>
</dbReference>
<proteinExistence type="inferred from homology"/>